<gene>
    <name evidence="1" type="ORF">LTS18_001796</name>
</gene>
<protein>
    <submittedName>
        <fullName evidence="1">Uncharacterized protein</fullName>
    </submittedName>
</protein>
<organism evidence="1 2">
    <name type="scientific">Coniosporium uncinatum</name>
    <dbReference type="NCBI Taxonomy" id="93489"/>
    <lineage>
        <taxon>Eukaryota</taxon>
        <taxon>Fungi</taxon>
        <taxon>Dikarya</taxon>
        <taxon>Ascomycota</taxon>
        <taxon>Pezizomycotina</taxon>
        <taxon>Dothideomycetes</taxon>
        <taxon>Dothideomycetes incertae sedis</taxon>
        <taxon>Coniosporium</taxon>
    </lineage>
</organism>
<comment type="caution">
    <text evidence="1">The sequence shown here is derived from an EMBL/GenBank/DDBJ whole genome shotgun (WGS) entry which is preliminary data.</text>
</comment>
<evidence type="ECO:0000313" key="1">
    <source>
        <dbReference type="EMBL" id="KAK3044248.1"/>
    </source>
</evidence>
<reference evidence="1" key="1">
    <citation type="submission" date="2024-09" db="EMBL/GenBank/DDBJ databases">
        <title>Black Yeasts Isolated from many extreme environments.</title>
        <authorList>
            <person name="Coleine C."/>
            <person name="Stajich J.E."/>
            <person name="Selbmann L."/>
        </authorList>
    </citation>
    <scope>NUCLEOTIDE SEQUENCE</scope>
    <source>
        <strain evidence="1">CCFEE 5737</strain>
    </source>
</reference>
<keyword evidence="2" id="KW-1185">Reference proteome</keyword>
<sequence length="175" mass="19416">MRSIGAAEKALEYFIARINDPAKKPFGEMLNKHEIMLERVAKCRMEIDAARLVVLDAAIKIDEGDAKSAKKEIAVAKVVVPDMLLKVIDRAIQAYGGAGVSQDTPLANMYAHGRTMRIVDGPDEVHTVQLGKAENKRGPAVLKKHEMQKAKNMELLKQYGLEKKDVLAWNTKSHL</sequence>
<accession>A0ACC3CSY1</accession>
<proteinExistence type="predicted"/>
<dbReference type="EMBL" id="JAWDJW010012215">
    <property type="protein sequence ID" value="KAK3044248.1"/>
    <property type="molecule type" value="Genomic_DNA"/>
</dbReference>
<name>A0ACC3CSY1_9PEZI</name>
<dbReference type="Proteomes" id="UP001186974">
    <property type="component" value="Unassembled WGS sequence"/>
</dbReference>
<evidence type="ECO:0000313" key="2">
    <source>
        <dbReference type="Proteomes" id="UP001186974"/>
    </source>
</evidence>